<feature type="domain" description="Helicase HerA central" evidence="1">
    <location>
        <begin position="248"/>
        <end position="316"/>
    </location>
</feature>
<organism evidence="3 5">
    <name type="scientific">Erysipelothrix amsterdamensis</name>
    <dbReference type="NCBI Taxonomy" id="2929157"/>
    <lineage>
        <taxon>Bacteria</taxon>
        <taxon>Bacillati</taxon>
        <taxon>Bacillota</taxon>
        <taxon>Erysipelotrichia</taxon>
        <taxon>Erysipelotrichales</taxon>
        <taxon>Erysipelotrichaceae</taxon>
        <taxon>Erysipelothrix</taxon>
    </lineage>
</organism>
<dbReference type="Gene3D" id="3.40.50.300">
    <property type="entry name" value="P-loop containing nucleotide triphosphate hydrolases"/>
    <property type="match status" value="1"/>
</dbReference>
<name>A0AAU9VIL7_9FIRM</name>
<dbReference type="InterPro" id="IPR027417">
    <property type="entry name" value="P-loop_NTPase"/>
</dbReference>
<dbReference type="EMBL" id="OW659477">
    <property type="protein sequence ID" value="CAH2762069.1"/>
    <property type="molecule type" value="Genomic_DNA"/>
</dbReference>
<dbReference type="Proteomes" id="UP001154095">
    <property type="component" value="Chromosome"/>
</dbReference>
<dbReference type="InterPro" id="IPR002789">
    <property type="entry name" value="HerA_central"/>
</dbReference>
<reference evidence="3" key="1">
    <citation type="submission" date="2022-04" db="EMBL/GenBank/DDBJ databases">
        <authorList>
            <person name="Forde T."/>
        </authorList>
    </citation>
    <scope>NUCLEOTIDE SEQUENCE</scope>
    <source>
        <strain evidence="3">A18Y016a</strain>
        <strain evidence="2">A18Y020d</strain>
    </source>
</reference>
<dbReference type="EMBL" id="OW659496">
    <property type="protein sequence ID" value="CAH2762052.1"/>
    <property type="molecule type" value="Genomic_DNA"/>
</dbReference>
<evidence type="ECO:0000259" key="1">
    <source>
        <dbReference type="Pfam" id="PF01935"/>
    </source>
</evidence>
<dbReference type="Gene3D" id="1.10.8.730">
    <property type="match status" value="1"/>
</dbReference>
<gene>
    <name evidence="3" type="ORF">ERYAMS2_01021</name>
    <name evidence="2" type="ORF">ERYAMS_00728</name>
</gene>
<keyword evidence="4" id="KW-1185">Reference proteome</keyword>
<sequence length="634" mass="72496">MFGRKKKKQQLQESIKDLEFKDMILPNRMQSRYDRIEFSNGNYVSYVAIKIYPRRTDTKLILKDLGSVKGVSILFDLSELSISTFEKQLNKTVQNEADGMKRKSNVDIVKQGVNEKAQSNFMTELYNNNEKTYKGTVIIKMVAPSIDELNTLRKTVKSKLSARSILADNLSYRQKDAYASFMPFNNNKIHGFIEHPYTAQTFANLWLPNYASWVQAKGFPLGQIENGGAFYFDPFERRMSVSNSNGFVVGMSGRGKSFLLKILIFNMVLNGKNVIMLDPNNEFADLVTNLGGQAIPLPLLNVLEIRVHDNELKQEIMNMKDAEISDFKFHLNFLRTWYTTYGTDIENKEDKCFEFLCKHIYAKFNINEEMDYLNLPAHQYPRLRDVYHEAVALSKKRLSELVDEGIIWKPEQFLSVAQTLQTAVLDGSDSQYFDVYTSAPMDLSKQIILAIQLKTINNLKPATKSAIYLNMNNYISALILSDRTTPFLYGWDELHMAVDKRADADNQAIKEFATIYAIARKFEVATWAATTSPQHLKHHSVVDSTTTIFSQCAFKFIFQVVGDDYKHLIEMVSNLNEIVKEKVQLLPRFECISVIGENINFKVKVKGANLNDLQGDEDPYLVEMAQLFGDAGGR</sequence>
<accession>A0AAU9VIL7</accession>
<dbReference type="RefSeq" id="WP_254006361.1">
    <property type="nucleotide sequence ID" value="NZ_OW659477.1"/>
</dbReference>
<evidence type="ECO:0000313" key="4">
    <source>
        <dbReference type="Proteomes" id="UP001154095"/>
    </source>
</evidence>
<dbReference type="Proteomes" id="UP001154111">
    <property type="component" value="Chromosome"/>
</dbReference>
<dbReference type="AlphaFoldDB" id="A0AAU9VIL7"/>
<proteinExistence type="predicted"/>
<dbReference type="Pfam" id="PF01935">
    <property type="entry name" value="DUF87"/>
    <property type="match status" value="1"/>
</dbReference>
<evidence type="ECO:0000313" key="5">
    <source>
        <dbReference type="Proteomes" id="UP001154111"/>
    </source>
</evidence>
<dbReference type="SUPFAM" id="SSF52540">
    <property type="entry name" value="P-loop containing nucleoside triphosphate hydrolases"/>
    <property type="match status" value="1"/>
</dbReference>
<protein>
    <submittedName>
        <fullName evidence="3">DUF87 domain-containing protein</fullName>
    </submittedName>
</protein>
<evidence type="ECO:0000313" key="2">
    <source>
        <dbReference type="EMBL" id="CAH2762052.1"/>
    </source>
</evidence>
<evidence type="ECO:0000313" key="3">
    <source>
        <dbReference type="EMBL" id="CAH2762069.1"/>
    </source>
</evidence>